<dbReference type="SUPFAM" id="SSF52058">
    <property type="entry name" value="L domain-like"/>
    <property type="match status" value="1"/>
</dbReference>
<accession>A0A2I0VY46</accession>
<dbReference type="STRING" id="906689.A0A2I0VY46"/>
<evidence type="ECO:0000259" key="5">
    <source>
        <dbReference type="Pfam" id="PF23598"/>
    </source>
</evidence>
<dbReference type="PROSITE" id="PS51450">
    <property type="entry name" value="LRR"/>
    <property type="match status" value="1"/>
</dbReference>
<dbReference type="Gene3D" id="3.80.10.10">
    <property type="entry name" value="Ribonuclease Inhibitor"/>
    <property type="match status" value="1"/>
</dbReference>
<dbReference type="SMART" id="SM00369">
    <property type="entry name" value="LRR_TYP"/>
    <property type="match status" value="5"/>
</dbReference>
<dbReference type="AlphaFoldDB" id="A0A2I0VY46"/>
<gene>
    <name evidence="6" type="ORF">MA16_Dca008780</name>
</gene>
<organism evidence="6 7">
    <name type="scientific">Dendrobium catenatum</name>
    <dbReference type="NCBI Taxonomy" id="906689"/>
    <lineage>
        <taxon>Eukaryota</taxon>
        <taxon>Viridiplantae</taxon>
        <taxon>Streptophyta</taxon>
        <taxon>Embryophyta</taxon>
        <taxon>Tracheophyta</taxon>
        <taxon>Spermatophyta</taxon>
        <taxon>Magnoliopsida</taxon>
        <taxon>Liliopsida</taxon>
        <taxon>Asparagales</taxon>
        <taxon>Orchidaceae</taxon>
        <taxon>Epidendroideae</taxon>
        <taxon>Malaxideae</taxon>
        <taxon>Dendrobiinae</taxon>
        <taxon>Dendrobium</taxon>
    </lineage>
</organism>
<sequence length="252" mass="27922">MGCLCSKNAESRTSRIARWNATGIVALRDSNLKVLPDEVLDVNNNVRTIDLTNNNVSVLPPDISRLVQLQRLILANNVLQSLPNTVASLRSLKILTLDGNKISILPDELGSLYKLEQLSVSGNLLTFLPDTIGKLHNLSLLNVSSNKLRSLPPSIGSCIALEELQANDNNIEELPESLCNLSHLKSLLPPKLFKDCKSMQNIALHSNPITSDQFQQMAGFVEFEERRKRKFDKQINSNVLMNSKGLDEGIDL</sequence>
<evidence type="ECO:0000256" key="1">
    <source>
        <dbReference type="ARBA" id="ARBA00022614"/>
    </source>
</evidence>
<name>A0A2I0VY46_9ASPA</name>
<dbReference type="EMBL" id="KZ503105">
    <property type="protein sequence ID" value="PKU68299.1"/>
    <property type="molecule type" value="Genomic_DNA"/>
</dbReference>
<dbReference type="GO" id="GO:0005737">
    <property type="term" value="C:cytoplasm"/>
    <property type="evidence" value="ECO:0007669"/>
    <property type="project" value="TreeGrafter"/>
</dbReference>
<proteinExistence type="inferred from homology"/>
<evidence type="ECO:0000313" key="6">
    <source>
        <dbReference type="EMBL" id="PKU68299.1"/>
    </source>
</evidence>
<evidence type="ECO:0000256" key="3">
    <source>
        <dbReference type="ARBA" id="ARBA00023786"/>
    </source>
</evidence>
<feature type="domain" description="Disease resistance R13L4/SHOC-2-like LRR" evidence="5">
    <location>
        <begin position="46"/>
        <end position="120"/>
    </location>
</feature>
<comment type="function">
    <text evidence="4">Leucine-rich repeat protein that likely mediates protein interactions, possibly in the context of signal transduction.</text>
</comment>
<dbReference type="Pfam" id="PF00560">
    <property type="entry name" value="LRR_1"/>
    <property type="match status" value="2"/>
</dbReference>
<reference evidence="6 7" key="1">
    <citation type="journal article" date="2016" name="Sci. Rep.">
        <title>The Dendrobium catenatum Lindl. genome sequence provides insights into polysaccharide synthase, floral development and adaptive evolution.</title>
        <authorList>
            <person name="Zhang G.Q."/>
            <person name="Xu Q."/>
            <person name="Bian C."/>
            <person name="Tsai W.C."/>
            <person name="Yeh C.M."/>
            <person name="Liu K.W."/>
            <person name="Yoshida K."/>
            <person name="Zhang L.S."/>
            <person name="Chang S.B."/>
            <person name="Chen F."/>
            <person name="Shi Y."/>
            <person name="Su Y.Y."/>
            <person name="Zhang Y.Q."/>
            <person name="Chen L.J."/>
            <person name="Yin Y."/>
            <person name="Lin M."/>
            <person name="Huang H."/>
            <person name="Deng H."/>
            <person name="Wang Z.W."/>
            <person name="Zhu S.L."/>
            <person name="Zhao X."/>
            <person name="Deng C."/>
            <person name="Niu S.C."/>
            <person name="Huang J."/>
            <person name="Wang M."/>
            <person name="Liu G.H."/>
            <person name="Yang H.J."/>
            <person name="Xiao X.J."/>
            <person name="Hsiao Y.Y."/>
            <person name="Wu W.L."/>
            <person name="Chen Y.Y."/>
            <person name="Mitsuda N."/>
            <person name="Ohme-Takagi M."/>
            <person name="Luo Y.B."/>
            <person name="Van de Peer Y."/>
            <person name="Liu Z.J."/>
        </authorList>
    </citation>
    <scope>NUCLEOTIDE SEQUENCE [LARGE SCALE GENOMIC DNA]</scope>
    <source>
        <tissue evidence="6">The whole plant</tissue>
    </source>
</reference>
<keyword evidence="7" id="KW-1185">Reference proteome</keyword>
<dbReference type="InterPro" id="IPR032675">
    <property type="entry name" value="LRR_dom_sf"/>
</dbReference>
<dbReference type="Proteomes" id="UP000233837">
    <property type="component" value="Unassembled WGS sequence"/>
</dbReference>
<dbReference type="SMART" id="SM00364">
    <property type="entry name" value="LRR_BAC"/>
    <property type="match status" value="5"/>
</dbReference>
<dbReference type="InterPro" id="IPR003591">
    <property type="entry name" value="Leu-rich_rpt_typical-subtyp"/>
</dbReference>
<protein>
    <submittedName>
        <fullName evidence="6">LRR repeats and ubiquitin-like domain-containing protein</fullName>
    </submittedName>
</protein>
<comment type="similarity">
    <text evidence="3">Belongs to the SHOC2 family.</text>
</comment>
<evidence type="ECO:0000256" key="2">
    <source>
        <dbReference type="ARBA" id="ARBA00022737"/>
    </source>
</evidence>
<dbReference type="InterPro" id="IPR050216">
    <property type="entry name" value="LRR_domain-containing"/>
</dbReference>
<dbReference type="InterPro" id="IPR055414">
    <property type="entry name" value="LRR_R13L4/SHOC2-like"/>
</dbReference>
<keyword evidence="1" id="KW-0433">Leucine-rich repeat</keyword>
<keyword evidence="2" id="KW-0677">Repeat</keyword>
<evidence type="ECO:0000256" key="4">
    <source>
        <dbReference type="ARBA" id="ARBA00037519"/>
    </source>
</evidence>
<evidence type="ECO:0000313" key="7">
    <source>
        <dbReference type="Proteomes" id="UP000233837"/>
    </source>
</evidence>
<dbReference type="PANTHER" id="PTHR48051">
    <property type="match status" value="1"/>
</dbReference>
<reference evidence="6 7" key="2">
    <citation type="journal article" date="2017" name="Nature">
        <title>The Apostasia genome and the evolution of orchids.</title>
        <authorList>
            <person name="Zhang G.Q."/>
            <person name="Liu K.W."/>
            <person name="Li Z."/>
            <person name="Lohaus R."/>
            <person name="Hsiao Y.Y."/>
            <person name="Niu S.C."/>
            <person name="Wang J.Y."/>
            <person name="Lin Y.C."/>
            <person name="Xu Q."/>
            <person name="Chen L.J."/>
            <person name="Yoshida K."/>
            <person name="Fujiwara S."/>
            <person name="Wang Z.W."/>
            <person name="Zhang Y.Q."/>
            <person name="Mitsuda N."/>
            <person name="Wang M."/>
            <person name="Liu G.H."/>
            <person name="Pecoraro L."/>
            <person name="Huang H.X."/>
            <person name="Xiao X.J."/>
            <person name="Lin M."/>
            <person name="Wu X.Y."/>
            <person name="Wu W.L."/>
            <person name="Chen Y.Y."/>
            <person name="Chang S.B."/>
            <person name="Sakamoto S."/>
            <person name="Ohme-Takagi M."/>
            <person name="Yagi M."/>
            <person name="Zeng S.J."/>
            <person name="Shen C.Y."/>
            <person name="Yeh C.M."/>
            <person name="Luo Y.B."/>
            <person name="Tsai W.C."/>
            <person name="Van de Peer Y."/>
            <person name="Liu Z.J."/>
        </authorList>
    </citation>
    <scope>NUCLEOTIDE SEQUENCE [LARGE SCALE GENOMIC DNA]</scope>
    <source>
        <tissue evidence="6">The whole plant</tissue>
    </source>
</reference>
<dbReference type="Pfam" id="PF23598">
    <property type="entry name" value="LRR_14"/>
    <property type="match status" value="1"/>
</dbReference>
<dbReference type="PANTHER" id="PTHR48051:SF1">
    <property type="entry name" value="RAS SUPPRESSOR PROTEIN 1"/>
    <property type="match status" value="1"/>
</dbReference>
<dbReference type="InterPro" id="IPR001611">
    <property type="entry name" value="Leu-rich_rpt"/>
</dbReference>